<evidence type="ECO:0000313" key="3">
    <source>
        <dbReference type="EMBL" id="KAK9104813.1"/>
    </source>
</evidence>
<feature type="region of interest" description="Disordered" evidence="1">
    <location>
        <begin position="149"/>
        <end position="184"/>
    </location>
</feature>
<reference evidence="3 4" key="1">
    <citation type="submission" date="2024-01" db="EMBL/GenBank/DDBJ databases">
        <title>Genome assemblies of Stephania.</title>
        <authorList>
            <person name="Yang L."/>
        </authorList>
    </citation>
    <scope>NUCLEOTIDE SEQUENCE [LARGE SCALE GENOMIC DNA]</scope>
    <source>
        <strain evidence="3">JXDWG</strain>
        <tissue evidence="3">Leaf</tissue>
    </source>
</reference>
<feature type="compositionally biased region" description="Basic and acidic residues" evidence="1">
    <location>
        <begin position="149"/>
        <end position="170"/>
    </location>
</feature>
<dbReference type="Pfam" id="PF04884">
    <property type="entry name" value="UVB_sens_prot"/>
    <property type="match status" value="1"/>
</dbReference>
<gene>
    <name evidence="3" type="ORF">Scep_021657</name>
</gene>
<dbReference type="EMBL" id="JBBNAG010000009">
    <property type="protein sequence ID" value="KAK9104813.1"/>
    <property type="molecule type" value="Genomic_DNA"/>
</dbReference>
<accession>A0AAP0FBS0</accession>
<evidence type="ECO:0000256" key="1">
    <source>
        <dbReference type="SAM" id="MobiDB-lite"/>
    </source>
</evidence>
<evidence type="ECO:0000259" key="2">
    <source>
        <dbReference type="Pfam" id="PF04884"/>
    </source>
</evidence>
<dbReference type="InterPro" id="IPR054549">
    <property type="entry name" value="UVB_sens_RUS_dom"/>
</dbReference>
<evidence type="ECO:0000313" key="4">
    <source>
        <dbReference type="Proteomes" id="UP001419268"/>
    </source>
</evidence>
<sequence>MMHLTICNAGIFITNYVKFQAFLSFCEGCEVDIRLFFEKAGKCHDFVALSHFMSLTFVSGSVLKESINTKQGRHGVILAKAMFRAMGFGYSHSLSSAALNWVLKDGLGRLVGAYTLASLASAFDTNLKKIYMRKRTNQWGGKICSEADVRDRSSASTAKDRESEEKDEQWGRYAVRPMRGIEAP</sequence>
<comment type="caution">
    <text evidence="3">The sequence shown here is derived from an EMBL/GenBank/DDBJ whole genome shotgun (WGS) entry which is preliminary data.</text>
</comment>
<proteinExistence type="predicted"/>
<dbReference type="Proteomes" id="UP001419268">
    <property type="component" value="Unassembled WGS sequence"/>
</dbReference>
<name>A0AAP0FBS0_9MAGN</name>
<keyword evidence="4" id="KW-1185">Reference proteome</keyword>
<dbReference type="AlphaFoldDB" id="A0AAP0FBS0"/>
<organism evidence="3 4">
    <name type="scientific">Stephania cephalantha</name>
    <dbReference type="NCBI Taxonomy" id="152367"/>
    <lineage>
        <taxon>Eukaryota</taxon>
        <taxon>Viridiplantae</taxon>
        <taxon>Streptophyta</taxon>
        <taxon>Embryophyta</taxon>
        <taxon>Tracheophyta</taxon>
        <taxon>Spermatophyta</taxon>
        <taxon>Magnoliopsida</taxon>
        <taxon>Ranunculales</taxon>
        <taxon>Menispermaceae</taxon>
        <taxon>Menispermoideae</taxon>
        <taxon>Cissampelideae</taxon>
        <taxon>Stephania</taxon>
    </lineage>
</organism>
<feature type="domain" description="Protein root UVB sensitive/RUS" evidence="2">
    <location>
        <begin position="75"/>
        <end position="132"/>
    </location>
</feature>
<protein>
    <recommendedName>
        <fullName evidence="2">Protein root UVB sensitive/RUS domain-containing protein</fullName>
    </recommendedName>
</protein>